<proteinExistence type="predicted"/>
<keyword evidence="2 6" id="KW-0732">Signal</keyword>
<dbReference type="InterPro" id="IPR006059">
    <property type="entry name" value="SBP"/>
</dbReference>
<organism evidence="7 8">
    <name type="scientific">Oerskovia merdavium</name>
    <dbReference type="NCBI Taxonomy" id="2762227"/>
    <lineage>
        <taxon>Bacteria</taxon>
        <taxon>Bacillati</taxon>
        <taxon>Actinomycetota</taxon>
        <taxon>Actinomycetes</taxon>
        <taxon>Micrococcales</taxon>
        <taxon>Cellulomonadaceae</taxon>
        <taxon>Oerskovia</taxon>
    </lineage>
</organism>
<keyword evidence="5" id="KW-0449">Lipoprotein</keyword>
<evidence type="ECO:0000256" key="4">
    <source>
        <dbReference type="ARBA" id="ARBA00023139"/>
    </source>
</evidence>
<dbReference type="Pfam" id="PF01547">
    <property type="entry name" value="SBP_bac_1"/>
    <property type="match status" value="1"/>
</dbReference>
<evidence type="ECO:0000313" key="8">
    <source>
        <dbReference type="Proteomes" id="UP000655570"/>
    </source>
</evidence>
<accession>A0ABR8U0P2</accession>
<feature type="chain" id="PRO_5045754479" evidence="6">
    <location>
        <begin position="24"/>
        <end position="433"/>
    </location>
</feature>
<feature type="signal peptide" evidence="6">
    <location>
        <begin position="1"/>
        <end position="23"/>
    </location>
</feature>
<dbReference type="PANTHER" id="PTHR43649">
    <property type="entry name" value="ARABINOSE-BINDING PROTEIN-RELATED"/>
    <property type="match status" value="1"/>
</dbReference>
<evidence type="ECO:0000256" key="1">
    <source>
        <dbReference type="ARBA" id="ARBA00022475"/>
    </source>
</evidence>
<reference evidence="7 8" key="1">
    <citation type="submission" date="2020-08" db="EMBL/GenBank/DDBJ databases">
        <title>A Genomic Blueprint of the Chicken Gut Microbiome.</title>
        <authorList>
            <person name="Gilroy R."/>
            <person name="Ravi A."/>
            <person name="Getino M."/>
            <person name="Pursley I."/>
            <person name="Horton D.L."/>
            <person name="Alikhan N.-F."/>
            <person name="Baker D."/>
            <person name="Gharbi K."/>
            <person name="Hall N."/>
            <person name="Watson M."/>
            <person name="Adriaenssens E.M."/>
            <person name="Foster-Nyarko E."/>
            <person name="Jarju S."/>
            <person name="Secka A."/>
            <person name="Antonio M."/>
            <person name="Oren A."/>
            <person name="Chaudhuri R."/>
            <person name="La Ragione R.M."/>
            <person name="Hildebrand F."/>
            <person name="Pallen M.J."/>
        </authorList>
    </citation>
    <scope>NUCLEOTIDE SEQUENCE [LARGE SCALE GENOMIC DNA]</scope>
    <source>
        <strain evidence="7 8">Sa2CUA9</strain>
    </source>
</reference>
<dbReference type="Gene3D" id="3.40.190.10">
    <property type="entry name" value="Periplasmic binding protein-like II"/>
    <property type="match status" value="2"/>
</dbReference>
<evidence type="ECO:0000256" key="3">
    <source>
        <dbReference type="ARBA" id="ARBA00023136"/>
    </source>
</evidence>
<keyword evidence="8" id="KW-1185">Reference proteome</keyword>
<evidence type="ECO:0000313" key="7">
    <source>
        <dbReference type="EMBL" id="MBD7981601.1"/>
    </source>
</evidence>
<keyword evidence="1" id="KW-1003">Cell membrane</keyword>
<gene>
    <name evidence="7" type="ORF">H9641_12845</name>
</gene>
<dbReference type="EMBL" id="JACSQF010000012">
    <property type="protein sequence ID" value="MBD7981601.1"/>
    <property type="molecule type" value="Genomic_DNA"/>
</dbReference>
<evidence type="ECO:0000256" key="2">
    <source>
        <dbReference type="ARBA" id="ARBA00022729"/>
    </source>
</evidence>
<keyword evidence="3" id="KW-0472">Membrane</keyword>
<dbReference type="PANTHER" id="PTHR43649:SF33">
    <property type="entry name" value="POLYGALACTURONAN_RHAMNOGALACTURONAN-BINDING PROTEIN YTCQ"/>
    <property type="match status" value="1"/>
</dbReference>
<dbReference type="Proteomes" id="UP000655570">
    <property type="component" value="Unassembled WGS sequence"/>
</dbReference>
<sequence length="433" mass="46957">MARKHAAAALAVMTALTLTACSAGEDTGGSSEGGVSGDITVLTNRTDIVDTELQDYVTEFQKVYPDVNVEFEAITDYEGDVSIRLNSQEYGDVLLIPNSVTKDQLPQFFEPLDTVEALSSKYRFIDEQAFEDQVYGIATFGTANGYVLNKKVWAEAGITEPPKTQQEFLDALQAVGDKTEAIPYYTNYADGWPLSQWQNNQGSFAGAEAVQIRDTQAAPWSDGNEQYAIDGLLFDVVAGGLSEKDPTTTNWEESKNLLASGEVSAMVLGSWAVPQIQGATETVGGAPEDISIWPMPWQTDGAFHSRVGGDYKLGISKHSDNKDAARAWLDWFVTDSTFAVDQGGISPVVGAESPDTLKDFEAFGVEQVELAPAPAGEESLDSDIYNEAEIDLFGDQYRRNLIDVARGAASGDRLSFFEDLNSRWNAARVANNG</sequence>
<evidence type="ECO:0000256" key="6">
    <source>
        <dbReference type="SAM" id="SignalP"/>
    </source>
</evidence>
<name>A0ABR8U0P2_9CELL</name>
<evidence type="ECO:0000256" key="5">
    <source>
        <dbReference type="ARBA" id="ARBA00023288"/>
    </source>
</evidence>
<dbReference type="SUPFAM" id="SSF53850">
    <property type="entry name" value="Periplasmic binding protein-like II"/>
    <property type="match status" value="1"/>
</dbReference>
<dbReference type="InterPro" id="IPR050490">
    <property type="entry name" value="Bact_solute-bd_prot1"/>
</dbReference>
<dbReference type="PROSITE" id="PS51257">
    <property type="entry name" value="PROKAR_LIPOPROTEIN"/>
    <property type="match status" value="1"/>
</dbReference>
<protein>
    <submittedName>
        <fullName evidence="7">Extracellular solute-binding protein</fullName>
    </submittedName>
</protein>
<keyword evidence="4" id="KW-0564">Palmitate</keyword>
<comment type="caution">
    <text evidence="7">The sequence shown here is derived from an EMBL/GenBank/DDBJ whole genome shotgun (WGS) entry which is preliminary data.</text>
</comment>